<feature type="transmembrane region" description="Helical" evidence="1">
    <location>
        <begin position="6"/>
        <end position="27"/>
    </location>
</feature>
<proteinExistence type="predicted"/>
<keyword evidence="3" id="KW-1185">Reference proteome</keyword>
<gene>
    <name evidence="2" type="ORF">KEC16_03645</name>
</gene>
<comment type="caution">
    <text evidence="2">The sequence shown here is derived from an EMBL/GenBank/DDBJ whole genome shotgun (WGS) entry which is preliminary data.</text>
</comment>
<dbReference type="EMBL" id="JAGTUF010000001">
    <property type="protein sequence ID" value="MBR9970804.1"/>
    <property type="molecule type" value="Genomic_DNA"/>
</dbReference>
<organism evidence="2 3">
    <name type="scientific">Magnetospirillum sulfuroxidans</name>
    <dbReference type="NCBI Taxonomy" id="611300"/>
    <lineage>
        <taxon>Bacteria</taxon>
        <taxon>Pseudomonadati</taxon>
        <taxon>Pseudomonadota</taxon>
        <taxon>Alphaproteobacteria</taxon>
        <taxon>Rhodospirillales</taxon>
        <taxon>Rhodospirillaceae</taxon>
        <taxon>Magnetospirillum</taxon>
    </lineage>
</organism>
<evidence type="ECO:0000313" key="3">
    <source>
        <dbReference type="Proteomes" id="UP000680714"/>
    </source>
</evidence>
<evidence type="ECO:0000256" key="1">
    <source>
        <dbReference type="SAM" id="Phobius"/>
    </source>
</evidence>
<accession>A0ABS5I909</accession>
<sequence>MSETITVWQVLVVLLFPLLGGGFVMLWTRGSEQWSAIDGLRREVSELKVEIERNFVRTDVLRMLEARLDDRFDRIDLKLDRLLPAKS</sequence>
<reference evidence="2 3" key="1">
    <citation type="submission" date="2021-04" db="EMBL/GenBank/DDBJ databases">
        <title>Magnetospirillum sulfuroxidans sp. nov., a facultative chemolithoautotrophic sulfur-oxidizing alphaproteobacterium isolated from freshwater sediment and proposals for Paramagetospirillum gen. nov., and Magnetospirillaceae fam. nov.</title>
        <authorList>
            <person name="Koziaeva V."/>
            <person name="Geelhoed J.S."/>
            <person name="Sorokin D.Y."/>
            <person name="Grouzdev D.S."/>
        </authorList>
    </citation>
    <scope>NUCLEOTIDE SEQUENCE [LARGE SCALE GENOMIC DNA]</scope>
    <source>
        <strain evidence="2 3">J10</strain>
    </source>
</reference>
<name>A0ABS5I909_9PROT</name>
<evidence type="ECO:0000313" key="2">
    <source>
        <dbReference type="EMBL" id="MBR9970804.1"/>
    </source>
</evidence>
<keyword evidence="1" id="KW-0472">Membrane</keyword>
<keyword evidence="1" id="KW-1133">Transmembrane helix</keyword>
<keyword evidence="1" id="KW-0812">Transmembrane</keyword>
<protein>
    <submittedName>
        <fullName evidence="2">Uncharacterized protein</fullName>
    </submittedName>
</protein>
<dbReference type="RefSeq" id="WP_211546259.1">
    <property type="nucleotide sequence ID" value="NZ_JAGTUF010000001.1"/>
</dbReference>
<dbReference type="Proteomes" id="UP000680714">
    <property type="component" value="Unassembled WGS sequence"/>
</dbReference>